<dbReference type="Pfam" id="PF00534">
    <property type="entry name" value="Glycos_transf_1"/>
    <property type="match status" value="1"/>
</dbReference>
<sequence>MKKILHLSHTDIRYDSRILKEMGALEASGKFDLIGVGVKLEEGASSSKKHLKAKIVSLPLISKLLSFLPKPIRYGLNMVELTVLLVFYGIRSKPAVVHCHDTFALPAGVLIKMLMGSKLIYDAHELESDKNGQTPALSKATLKIEKWAWKRIDLLISVSDSINNWYVENLGPKPCLLILNSPEIVELKDGDVDKVKDNYFRNLYGIPLEKKIFIYIGILSDGRGIDLCLQAFASETESAHVVFMGYGPLTSKIESFAAKCPNIHLHNPVPHEQVVAMVKNADVGLCFVENVSLSDYYSLPNKLFEYAFSGLPVLASDFPEIDKIVRQYSLGFCSAVDLDSMKKMIANIIDSPVSIVSGDLSELGWGAQAARLNQAYDRLLQP</sequence>
<dbReference type="Pfam" id="PF13439">
    <property type="entry name" value="Glyco_transf_4"/>
    <property type="match status" value="1"/>
</dbReference>
<dbReference type="InterPro" id="IPR001296">
    <property type="entry name" value="Glyco_trans_1"/>
</dbReference>
<accession>A0AB39CJS9</accession>
<organism evidence="3">
    <name type="scientific">Castellaniella ginsengisoli</name>
    <dbReference type="NCBI Taxonomy" id="546114"/>
    <lineage>
        <taxon>Bacteria</taxon>
        <taxon>Pseudomonadati</taxon>
        <taxon>Pseudomonadota</taxon>
        <taxon>Betaproteobacteria</taxon>
        <taxon>Burkholderiales</taxon>
        <taxon>Alcaligenaceae</taxon>
        <taxon>Castellaniella</taxon>
    </lineage>
</organism>
<name>A0AB39CJS9_9BURK</name>
<dbReference type="Gene3D" id="3.40.50.2000">
    <property type="entry name" value="Glycogen Phosphorylase B"/>
    <property type="match status" value="2"/>
</dbReference>
<dbReference type="GO" id="GO:0016757">
    <property type="term" value="F:glycosyltransferase activity"/>
    <property type="evidence" value="ECO:0007669"/>
    <property type="project" value="UniProtKB-KW"/>
</dbReference>
<proteinExistence type="predicted"/>
<feature type="domain" description="Glycosyl transferase family 1" evidence="1">
    <location>
        <begin position="204"/>
        <end position="350"/>
    </location>
</feature>
<evidence type="ECO:0000259" key="1">
    <source>
        <dbReference type="Pfam" id="PF00534"/>
    </source>
</evidence>
<gene>
    <name evidence="3" type="ORF">ABRY99_01235</name>
</gene>
<keyword evidence="3" id="KW-0808">Transferase</keyword>
<dbReference type="EMBL" id="CP158252">
    <property type="protein sequence ID" value="XDJ42225.1"/>
    <property type="molecule type" value="Genomic_DNA"/>
</dbReference>
<dbReference type="PANTHER" id="PTHR45947:SF3">
    <property type="entry name" value="SULFOQUINOVOSYL TRANSFERASE SQD2"/>
    <property type="match status" value="1"/>
</dbReference>
<evidence type="ECO:0000259" key="2">
    <source>
        <dbReference type="Pfam" id="PF13439"/>
    </source>
</evidence>
<dbReference type="AlphaFoldDB" id="A0AB39CJS9"/>
<keyword evidence="3" id="KW-0328">Glycosyltransferase</keyword>
<reference evidence="3" key="1">
    <citation type="submission" date="2024-05" db="EMBL/GenBank/DDBJ databases">
        <authorList>
            <person name="Luo Y.-C."/>
            <person name="Nicholds J."/>
            <person name="Mortimer T."/>
            <person name="Maboni G."/>
        </authorList>
    </citation>
    <scope>NUCLEOTIDE SEQUENCE</scope>
    <source>
        <strain evidence="3">153920</strain>
    </source>
</reference>
<dbReference type="SUPFAM" id="SSF53756">
    <property type="entry name" value="UDP-Glycosyltransferase/glycogen phosphorylase"/>
    <property type="match status" value="1"/>
</dbReference>
<evidence type="ECO:0000313" key="3">
    <source>
        <dbReference type="EMBL" id="XDJ42225.1"/>
    </source>
</evidence>
<feature type="domain" description="Glycosyltransferase subfamily 4-like N-terminal" evidence="2">
    <location>
        <begin position="90"/>
        <end position="174"/>
    </location>
</feature>
<dbReference type="EC" id="2.4.-.-" evidence="3"/>
<dbReference type="PANTHER" id="PTHR45947">
    <property type="entry name" value="SULFOQUINOVOSYL TRANSFERASE SQD2"/>
    <property type="match status" value="1"/>
</dbReference>
<dbReference type="InterPro" id="IPR028098">
    <property type="entry name" value="Glyco_trans_4-like_N"/>
</dbReference>
<dbReference type="RefSeq" id="WP_368643558.1">
    <property type="nucleotide sequence ID" value="NZ_CP158252.1"/>
</dbReference>
<dbReference type="InterPro" id="IPR050194">
    <property type="entry name" value="Glycosyltransferase_grp1"/>
</dbReference>
<protein>
    <submittedName>
        <fullName evidence="3">Glycosyltransferase</fullName>
        <ecNumber evidence="3">2.4.-.-</ecNumber>
    </submittedName>
</protein>